<reference evidence="1" key="2">
    <citation type="journal article" date="2021" name="Sci. Rep.">
        <title>The distribution of antibiotic resistance genes in chicken gut microbiota commensals.</title>
        <authorList>
            <person name="Juricova H."/>
            <person name="Matiasovicova J."/>
            <person name="Kubasova T."/>
            <person name="Cejkova D."/>
            <person name="Rychlik I."/>
        </authorList>
    </citation>
    <scope>NUCLEOTIDE SEQUENCE</scope>
    <source>
        <strain evidence="1">An559</strain>
    </source>
</reference>
<dbReference type="Gene3D" id="1.10.10.10">
    <property type="entry name" value="Winged helix-like DNA-binding domain superfamily/Winged helix DNA-binding domain"/>
    <property type="match status" value="1"/>
</dbReference>
<dbReference type="GO" id="GO:0003677">
    <property type="term" value="F:DNA binding"/>
    <property type="evidence" value="ECO:0007669"/>
    <property type="project" value="InterPro"/>
</dbReference>
<dbReference type="RefSeq" id="WP_204447132.1">
    <property type="nucleotide sequence ID" value="NZ_JACJKY010000014.1"/>
</dbReference>
<protein>
    <submittedName>
        <fullName evidence="1">RNA polymerase subunit sigma-70</fullName>
    </submittedName>
</protein>
<sequence length="139" mass="16069">MTKYQIEVLNTMRSRGKSPSAIAAVLQISVNTVRSYMRRHPPEDVLQVECLWCGKPIVQVKGRKAKRFCSDKCRNTWWNAHPEKVQRKAYYRLTCEYCGKEFISYGNRNRKYCSRACYADARRSHPVPDPVGNAGIPLL</sequence>
<comment type="caution">
    <text evidence="1">The sequence shown here is derived from an EMBL/GenBank/DDBJ whole genome shotgun (WGS) entry which is preliminary data.</text>
</comment>
<accession>A0A938X8S7</accession>
<name>A0A938X8S7_9FIRM</name>
<proteinExistence type="predicted"/>
<dbReference type="EMBL" id="JACJKY010000014">
    <property type="protein sequence ID" value="MBM6921321.1"/>
    <property type="molecule type" value="Genomic_DNA"/>
</dbReference>
<dbReference type="InterPro" id="IPR016032">
    <property type="entry name" value="Sig_transdc_resp-reg_C-effctor"/>
</dbReference>
<keyword evidence="2" id="KW-1185">Reference proteome</keyword>
<gene>
    <name evidence="1" type="ORF">H6A12_09150</name>
</gene>
<dbReference type="InterPro" id="IPR036388">
    <property type="entry name" value="WH-like_DNA-bd_sf"/>
</dbReference>
<dbReference type="Proteomes" id="UP000774750">
    <property type="component" value="Unassembled WGS sequence"/>
</dbReference>
<evidence type="ECO:0000313" key="1">
    <source>
        <dbReference type="EMBL" id="MBM6921321.1"/>
    </source>
</evidence>
<dbReference type="AlphaFoldDB" id="A0A938X8S7"/>
<dbReference type="SUPFAM" id="SSF46894">
    <property type="entry name" value="C-terminal effector domain of the bipartite response regulators"/>
    <property type="match status" value="1"/>
</dbReference>
<reference evidence="1" key="1">
    <citation type="submission" date="2020-08" db="EMBL/GenBank/DDBJ databases">
        <authorList>
            <person name="Cejkova D."/>
            <person name="Kubasova T."/>
            <person name="Jahodarova E."/>
            <person name="Rychlik I."/>
        </authorList>
    </citation>
    <scope>NUCLEOTIDE SEQUENCE</scope>
    <source>
        <strain evidence="1">An559</strain>
    </source>
</reference>
<dbReference type="GO" id="GO:0006355">
    <property type="term" value="P:regulation of DNA-templated transcription"/>
    <property type="evidence" value="ECO:0007669"/>
    <property type="project" value="InterPro"/>
</dbReference>
<organism evidence="1 2">
    <name type="scientific">Merdimmobilis hominis</name>
    <dbReference type="NCBI Taxonomy" id="2897707"/>
    <lineage>
        <taxon>Bacteria</taxon>
        <taxon>Bacillati</taxon>
        <taxon>Bacillota</taxon>
        <taxon>Clostridia</taxon>
        <taxon>Eubacteriales</taxon>
        <taxon>Oscillospiraceae</taxon>
        <taxon>Merdimmobilis</taxon>
    </lineage>
</organism>
<evidence type="ECO:0000313" key="2">
    <source>
        <dbReference type="Proteomes" id="UP000774750"/>
    </source>
</evidence>